<proteinExistence type="predicted"/>
<comment type="caution">
    <text evidence="1">The sequence shown here is derived from an EMBL/GenBank/DDBJ whole genome shotgun (WGS) entry which is preliminary data.</text>
</comment>
<evidence type="ECO:0000313" key="1">
    <source>
        <dbReference type="EMBL" id="MBP1872818.1"/>
    </source>
</evidence>
<keyword evidence="2" id="KW-1185">Reference proteome</keyword>
<accession>A0ACC5SVA8</accession>
<reference evidence="1" key="1">
    <citation type="submission" date="2021-03" db="EMBL/GenBank/DDBJ databases">
        <title>Genomic Encyclopedia of Type Strains, Phase IV (KMG-IV): sequencing the most valuable type-strain genomes for metagenomic binning, comparative biology and taxonomic classification.</title>
        <authorList>
            <person name="Goeker M."/>
        </authorList>
    </citation>
    <scope>NUCLEOTIDE SEQUENCE</scope>
    <source>
        <strain evidence="1">DSM 18131</strain>
    </source>
</reference>
<evidence type="ECO:0000313" key="2">
    <source>
        <dbReference type="Proteomes" id="UP000823773"/>
    </source>
</evidence>
<dbReference type="Proteomes" id="UP000823773">
    <property type="component" value="Unassembled WGS sequence"/>
</dbReference>
<sequence length="53" mass="5930">MTASVLAQIEDAPEGQKSRLAVLRSAREGRPEQKHHTCCAATVGLRQWWKETP</sequence>
<protein>
    <submittedName>
        <fullName evidence="1">Uncharacterized protein</fullName>
    </submittedName>
</protein>
<organism evidence="1 2">
    <name type="scientific">Ensifer adhaerens</name>
    <name type="common">Sinorhizobium morelense</name>
    <dbReference type="NCBI Taxonomy" id="106592"/>
    <lineage>
        <taxon>Bacteria</taxon>
        <taxon>Pseudomonadati</taxon>
        <taxon>Pseudomonadota</taxon>
        <taxon>Alphaproteobacteria</taxon>
        <taxon>Hyphomicrobiales</taxon>
        <taxon>Rhizobiaceae</taxon>
        <taxon>Sinorhizobium/Ensifer group</taxon>
        <taxon>Ensifer</taxon>
    </lineage>
</organism>
<gene>
    <name evidence="1" type="ORF">J2Z19_002530</name>
</gene>
<dbReference type="EMBL" id="JAGGJR010000003">
    <property type="protein sequence ID" value="MBP1872818.1"/>
    <property type="molecule type" value="Genomic_DNA"/>
</dbReference>
<name>A0ACC5SVA8_ENSAD</name>